<dbReference type="InterPro" id="IPR001810">
    <property type="entry name" value="F-box_dom"/>
</dbReference>
<dbReference type="InterPro" id="IPR032675">
    <property type="entry name" value="LRR_dom_sf"/>
</dbReference>
<dbReference type="Gene3D" id="3.80.10.10">
    <property type="entry name" value="Ribonuclease Inhibitor"/>
    <property type="match status" value="2"/>
</dbReference>
<dbReference type="PANTHER" id="PTHR38926:SF36">
    <property type="entry name" value="F-BOX PROTEIN SKIP19-LIKE"/>
    <property type="match status" value="1"/>
</dbReference>
<evidence type="ECO:0000259" key="1">
    <source>
        <dbReference type="PROSITE" id="PS50181"/>
    </source>
</evidence>
<dbReference type="InterPro" id="IPR001611">
    <property type="entry name" value="Leu-rich_rpt"/>
</dbReference>
<dbReference type="SMART" id="SM00367">
    <property type="entry name" value="LRR_CC"/>
    <property type="match status" value="7"/>
</dbReference>
<dbReference type="PROSITE" id="PS50181">
    <property type="entry name" value="FBOX"/>
    <property type="match status" value="1"/>
</dbReference>
<organism evidence="2 3">
    <name type="scientific">Solanum commersonii</name>
    <name type="common">Commerson's wild potato</name>
    <name type="synonym">Commerson's nightshade</name>
    <dbReference type="NCBI Taxonomy" id="4109"/>
    <lineage>
        <taxon>Eukaryota</taxon>
        <taxon>Viridiplantae</taxon>
        <taxon>Streptophyta</taxon>
        <taxon>Embryophyta</taxon>
        <taxon>Tracheophyta</taxon>
        <taxon>Spermatophyta</taxon>
        <taxon>Magnoliopsida</taxon>
        <taxon>eudicotyledons</taxon>
        <taxon>Gunneridae</taxon>
        <taxon>Pentapetalae</taxon>
        <taxon>asterids</taxon>
        <taxon>lamiids</taxon>
        <taxon>Solanales</taxon>
        <taxon>Solanaceae</taxon>
        <taxon>Solanoideae</taxon>
        <taxon>Solaneae</taxon>
        <taxon>Solanum</taxon>
    </lineage>
</organism>
<dbReference type="SMART" id="SM00256">
    <property type="entry name" value="FBOX"/>
    <property type="match status" value="2"/>
</dbReference>
<evidence type="ECO:0000313" key="2">
    <source>
        <dbReference type="EMBL" id="KAG5588990.1"/>
    </source>
</evidence>
<dbReference type="Pfam" id="PF00646">
    <property type="entry name" value="F-box"/>
    <property type="match status" value="1"/>
</dbReference>
<dbReference type="CDD" id="cd22164">
    <property type="entry name" value="F-box_AtSKIP19-like"/>
    <property type="match status" value="2"/>
</dbReference>
<dbReference type="Gene3D" id="1.20.1280.50">
    <property type="match status" value="2"/>
</dbReference>
<dbReference type="Pfam" id="PF12937">
    <property type="entry name" value="F-box-like"/>
    <property type="match status" value="1"/>
</dbReference>
<dbReference type="SUPFAM" id="SSF81383">
    <property type="entry name" value="F-box domain"/>
    <property type="match status" value="2"/>
</dbReference>
<comment type="caution">
    <text evidence="2">The sequence shown here is derived from an EMBL/GenBank/DDBJ whole genome shotgun (WGS) entry which is preliminary data.</text>
</comment>
<evidence type="ECO:0000313" key="3">
    <source>
        <dbReference type="Proteomes" id="UP000824120"/>
    </source>
</evidence>
<reference evidence="2 3" key="1">
    <citation type="submission" date="2020-09" db="EMBL/GenBank/DDBJ databases">
        <title>De no assembly of potato wild relative species, Solanum commersonii.</title>
        <authorList>
            <person name="Cho K."/>
        </authorList>
    </citation>
    <scope>NUCLEOTIDE SEQUENCE [LARGE SCALE GENOMIC DNA]</scope>
    <source>
        <strain evidence="2">LZ3.2</strain>
        <tissue evidence="2">Leaf</tissue>
    </source>
</reference>
<dbReference type="InterPro" id="IPR006553">
    <property type="entry name" value="Leu-rich_rpt_Cys-con_subtyp"/>
</dbReference>
<sequence length="542" mass="62027">MLIRGKSKNKSKNKNSNRSWLELPEELWENILMRLATIERLLIAQKVCTTWSRVLNEPFMWHVIDMSNCRGLTNSHVFPYVCHDAVNRSQGELVDIRLTFYATKELLVYVVERSPKLKRLSIAWCNSKLDPKDLTKVVKKLPMLEELCLSYNGITKEGIEALGRFCPPLKLFELNKICCNMSLGNERNVEALAISKSLPVLRHLKLICNSMTNVGLQAILDGCRNLESLDLRGCFHVSLDKVLSSRISQQIKNVKYPRDSLKTMNTAMAKEPPWMELQEGIWENILQRLGVIEILKTARKVCRKWKQICMEPSMWRVINMRNNGNLTEIGYQLEKICRRAVDRSRGELIDINLQYFGNDKLVQYIAERSGKLKRLRIACCYFKVCESLVEAVQKLPLLEELSLTHTAITIEGIEALGHSCPRLKSFEFNKSLYMGSVDDSDNEDERNEEALAIAKNLPTLHHLHLIGNSMTNKGLQAILDSCPHLVSLDLRLCKYVSLNKVLSSRISGKIKDVKLPHESLEGLEFSFEACWDEDLSDSMSDD</sequence>
<protein>
    <recommendedName>
        <fullName evidence="1">F-box domain-containing protein</fullName>
    </recommendedName>
</protein>
<dbReference type="AlphaFoldDB" id="A0A9J5XPR1"/>
<keyword evidence="3" id="KW-1185">Reference proteome</keyword>
<dbReference type="Proteomes" id="UP000824120">
    <property type="component" value="Chromosome 8"/>
</dbReference>
<dbReference type="OrthoDB" id="1267545at2759"/>
<dbReference type="SUPFAM" id="SSF52058">
    <property type="entry name" value="L domain-like"/>
    <property type="match status" value="1"/>
</dbReference>
<dbReference type="InterPro" id="IPR036047">
    <property type="entry name" value="F-box-like_dom_sf"/>
</dbReference>
<dbReference type="EMBL" id="JACXVP010000008">
    <property type="protein sequence ID" value="KAG5588990.1"/>
    <property type="molecule type" value="Genomic_DNA"/>
</dbReference>
<dbReference type="PANTHER" id="PTHR38926">
    <property type="entry name" value="F-BOX DOMAIN CONTAINING PROTEIN, EXPRESSED"/>
    <property type="match status" value="1"/>
</dbReference>
<proteinExistence type="predicted"/>
<gene>
    <name evidence="2" type="ORF">H5410_039504</name>
</gene>
<accession>A0A9J5XPR1</accession>
<dbReference type="Pfam" id="PF13516">
    <property type="entry name" value="LRR_6"/>
    <property type="match status" value="3"/>
</dbReference>
<name>A0A9J5XPR1_SOLCO</name>
<feature type="domain" description="F-box" evidence="1">
    <location>
        <begin position="17"/>
        <end position="64"/>
    </location>
</feature>